<protein>
    <submittedName>
        <fullName evidence="9">MMPL family protein</fullName>
    </submittedName>
</protein>
<feature type="compositionally biased region" description="Basic and acidic residues" evidence="6">
    <location>
        <begin position="212"/>
        <end position="222"/>
    </location>
</feature>
<feature type="transmembrane region" description="Helical" evidence="7">
    <location>
        <begin position="293"/>
        <end position="315"/>
    </location>
</feature>
<dbReference type="GO" id="GO:0005886">
    <property type="term" value="C:plasma membrane"/>
    <property type="evidence" value="ECO:0007669"/>
    <property type="project" value="UniProtKB-SubCell"/>
</dbReference>
<evidence type="ECO:0000259" key="8">
    <source>
        <dbReference type="PROSITE" id="PS50156"/>
    </source>
</evidence>
<feature type="domain" description="SSD" evidence="8">
    <location>
        <begin position="293"/>
        <end position="424"/>
    </location>
</feature>
<evidence type="ECO:0000256" key="2">
    <source>
        <dbReference type="ARBA" id="ARBA00022475"/>
    </source>
</evidence>
<evidence type="ECO:0000256" key="6">
    <source>
        <dbReference type="SAM" id="MobiDB-lite"/>
    </source>
</evidence>
<keyword evidence="3 7" id="KW-0812">Transmembrane</keyword>
<dbReference type="PROSITE" id="PS50156">
    <property type="entry name" value="SSD"/>
    <property type="match status" value="2"/>
</dbReference>
<gene>
    <name evidence="9" type="ORF">SAMN05444422_102167</name>
</gene>
<reference evidence="10" key="1">
    <citation type="submission" date="2016-10" db="EMBL/GenBank/DDBJ databases">
        <authorList>
            <person name="Varghese N."/>
            <person name="Submissions S."/>
        </authorList>
    </citation>
    <scope>NUCLEOTIDE SEQUENCE [LARGE SCALE GENOMIC DNA]</scope>
    <source>
        <strain evidence="10">DSM 13078</strain>
    </source>
</reference>
<feature type="transmembrane region" description="Helical" evidence="7">
    <location>
        <begin position="759"/>
        <end position="777"/>
    </location>
</feature>
<dbReference type="PANTHER" id="PTHR33406:SF13">
    <property type="entry name" value="MEMBRANE PROTEIN YDFJ"/>
    <property type="match status" value="1"/>
</dbReference>
<evidence type="ECO:0000313" key="10">
    <source>
        <dbReference type="Proteomes" id="UP000199161"/>
    </source>
</evidence>
<accession>A0A1I1E985</accession>
<feature type="transmembrane region" description="Helical" evidence="7">
    <location>
        <begin position="729"/>
        <end position="753"/>
    </location>
</feature>
<dbReference type="InterPro" id="IPR000731">
    <property type="entry name" value="SSD"/>
</dbReference>
<feature type="transmembrane region" description="Helical" evidence="7">
    <location>
        <begin position="19"/>
        <end position="38"/>
    </location>
</feature>
<evidence type="ECO:0000313" key="9">
    <source>
        <dbReference type="EMBL" id="SFB81523.1"/>
    </source>
</evidence>
<name>A0A1I1E985_NATHA</name>
<feature type="transmembrane region" description="Helical" evidence="7">
    <location>
        <begin position="399"/>
        <end position="421"/>
    </location>
</feature>
<evidence type="ECO:0000256" key="4">
    <source>
        <dbReference type="ARBA" id="ARBA00022989"/>
    </source>
</evidence>
<evidence type="ECO:0000256" key="1">
    <source>
        <dbReference type="ARBA" id="ARBA00004651"/>
    </source>
</evidence>
<dbReference type="InterPro" id="IPR004869">
    <property type="entry name" value="MMPL_dom"/>
</dbReference>
<feature type="transmembrane region" description="Helical" evidence="7">
    <location>
        <begin position="702"/>
        <end position="722"/>
    </location>
</feature>
<dbReference type="AlphaFoldDB" id="A0A1I1E985"/>
<keyword evidence="2" id="KW-1003">Cell membrane</keyword>
<feature type="transmembrane region" description="Helical" evidence="7">
    <location>
        <begin position="841"/>
        <end position="864"/>
    </location>
</feature>
<keyword evidence="4 7" id="KW-1133">Transmembrane helix</keyword>
<evidence type="ECO:0000256" key="7">
    <source>
        <dbReference type="SAM" id="Phobius"/>
    </source>
</evidence>
<feature type="domain" description="SSD" evidence="8">
    <location>
        <begin position="698"/>
        <end position="863"/>
    </location>
</feature>
<evidence type="ECO:0000256" key="5">
    <source>
        <dbReference type="ARBA" id="ARBA00023136"/>
    </source>
</evidence>
<feature type="region of interest" description="Disordered" evidence="6">
    <location>
        <begin position="875"/>
        <end position="894"/>
    </location>
</feature>
<feature type="transmembrane region" description="Helical" evidence="7">
    <location>
        <begin position="461"/>
        <end position="483"/>
    </location>
</feature>
<dbReference type="Pfam" id="PF03176">
    <property type="entry name" value="MMPL"/>
    <property type="match status" value="2"/>
</dbReference>
<feature type="transmembrane region" description="Helical" evidence="7">
    <location>
        <begin position="269"/>
        <end position="286"/>
    </location>
</feature>
<dbReference type="OrthoDB" id="42357at2157"/>
<sequence>MTNVTIDDFVEFVTTHNRIVLLVMLALTAGMVVGVAALDTGGQAAEDEFPETERSQAADYLEDQYADGNERGAAYAAVYVATEDDGNALSKAALVDSLRYQRAVTEREAVADALADGDRGDGSGPAVTSVANIVAVQLAEEPNADLETRIDALEGADEGTVASLVDRTVTDHPEAARLVPESYEPGTATAESHRMLFRFEADAAGDGEESVAEAREALHETAGEWSDDGQEAGALEAGEAGEADLSYFTLGEPAAQESVDQLNENTMELLVPLTLALVLVVLTVTYRDPLDVFVGMVGVVTAIVWMFGILGWLGISAGMTAFIGPVLIAGLSIDFGFHVFMRYREQRGVATDAGGDAGVRPSMGRAVRSVSVALGLVAITGAIGFLSNVVNPVGIIRELALGITLGVLSAFVIFLTLVPALKISVDGLCERIGIDRRKRPLGDGAVLRPFLRSSVVLARRVAPLVLVVALLAGAGGAVAWTALEEKGVQQQEEPAAEWKQELPGPLAWEVSEYDRNDRYVREEYRPVAAADGDRFQLLIEGEVTDDGALERVHRGLEVGEQRGAIADASGEAGDLRSPTTVMASVAAEDEAFAATLEAADADGDGVPDEDLETVYDALYEAAPGEAAEVIERTDGEYRSLRVVGPPERAGFDDDRVADVEAMAASIESPEAESGRATDADLAATPVSETIVVDSQLAEITDGVVRVLLLALGAVFATLAIVYRYVHGSATLGIVTAFPIALVTGLVVGGMYLLDVPLTLLTALLMSLVIGLGIDYGIHVSDRFAQELERGDSDHRRRPLAALERAVTGTGGALLGSALTSAGAFATLLLHPHPQLESFGTLVVLAIVTAFVVSVFVLPSALALWARYGRSGSGIDAENPADADGDGKPGTEANA</sequence>
<dbReference type="SUPFAM" id="SSF82866">
    <property type="entry name" value="Multidrug efflux transporter AcrB transmembrane domain"/>
    <property type="match status" value="2"/>
</dbReference>
<organism evidence="9 10">
    <name type="scientific">Natronobacterium haloterrestre</name>
    <name type="common">Halobiforma haloterrestris</name>
    <dbReference type="NCBI Taxonomy" id="148448"/>
    <lineage>
        <taxon>Archaea</taxon>
        <taxon>Methanobacteriati</taxon>
        <taxon>Methanobacteriota</taxon>
        <taxon>Stenosarchaea group</taxon>
        <taxon>Halobacteria</taxon>
        <taxon>Halobacteriales</taxon>
        <taxon>Natrialbaceae</taxon>
        <taxon>Natronobacterium</taxon>
    </lineage>
</organism>
<comment type="subcellular location">
    <subcellularLocation>
        <location evidence="1">Cell membrane</location>
        <topology evidence="1">Multi-pass membrane protein</topology>
    </subcellularLocation>
</comment>
<feature type="transmembrane region" description="Helical" evidence="7">
    <location>
        <begin position="321"/>
        <end position="340"/>
    </location>
</feature>
<dbReference type="Proteomes" id="UP000199161">
    <property type="component" value="Unassembled WGS sequence"/>
</dbReference>
<feature type="region of interest" description="Disordered" evidence="6">
    <location>
        <begin position="208"/>
        <end position="230"/>
    </location>
</feature>
<evidence type="ECO:0000256" key="3">
    <source>
        <dbReference type="ARBA" id="ARBA00022692"/>
    </source>
</evidence>
<proteinExistence type="predicted"/>
<dbReference type="EMBL" id="FOKW01000002">
    <property type="protein sequence ID" value="SFB81523.1"/>
    <property type="molecule type" value="Genomic_DNA"/>
</dbReference>
<feature type="transmembrane region" description="Helical" evidence="7">
    <location>
        <begin position="805"/>
        <end position="829"/>
    </location>
</feature>
<dbReference type="InterPro" id="IPR050545">
    <property type="entry name" value="Mycobact_MmpL"/>
</dbReference>
<dbReference type="RefSeq" id="WP_089785858.1">
    <property type="nucleotide sequence ID" value="NZ_FOKW01000002.1"/>
</dbReference>
<feature type="transmembrane region" description="Helical" evidence="7">
    <location>
        <begin position="370"/>
        <end position="387"/>
    </location>
</feature>
<keyword evidence="10" id="KW-1185">Reference proteome</keyword>
<keyword evidence="5 7" id="KW-0472">Membrane</keyword>
<dbReference type="PANTHER" id="PTHR33406">
    <property type="entry name" value="MEMBRANE PROTEIN MJ1562-RELATED"/>
    <property type="match status" value="1"/>
</dbReference>
<dbReference type="Gene3D" id="1.20.1640.10">
    <property type="entry name" value="Multidrug efflux transporter AcrB transmembrane domain"/>
    <property type="match status" value="2"/>
</dbReference>